<reference evidence="1" key="2">
    <citation type="submission" date="2023-03" db="EMBL/GenBank/DDBJ databases">
        <authorList>
            <person name="Inwood S.N."/>
            <person name="Skelly J.G."/>
            <person name="Guhlin J."/>
            <person name="Harrop T.W.R."/>
            <person name="Goldson S.G."/>
            <person name="Dearden P.K."/>
        </authorList>
    </citation>
    <scope>NUCLEOTIDE SEQUENCE</scope>
    <source>
        <strain evidence="1">Lincoln</strain>
        <tissue evidence="1">Whole body</tissue>
    </source>
</reference>
<dbReference type="Proteomes" id="UP001168972">
    <property type="component" value="Unassembled WGS sequence"/>
</dbReference>
<protein>
    <submittedName>
        <fullName evidence="1">Uncharacterized protein</fullName>
    </submittedName>
</protein>
<evidence type="ECO:0000313" key="2">
    <source>
        <dbReference type="Proteomes" id="UP001168972"/>
    </source>
</evidence>
<organism evidence="1 2">
    <name type="scientific">Microctonus hyperodae</name>
    <name type="common">Parasitoid wasp</name>
    <dbReference type="NCBI Taxonomy" id="165561"/>
    <lineage>
        <taxon>Eukaryota</taxon>
        <taxon>Metazoa</taxon>
        <taxon>Ecdysozoa</taxon>
        <taxon>Arthropoda</taxon>
        <taxon>Hexapoda</taxon>
        <taxon>Insecta</taxon>
        <taxon>Pterygota</taxon>
        <taxon>Neoptera</taxon>
        <taxon>Endopterygota</taxon>
        <taxon>Hymenoptera</taxon>
        <taxon>Apocrita</taxon>
        <taxon>Ichneumonoidea</taxon>
        <taxon>Braconidae</taxon>
        <taxon>Euphorinae</taxon>
        <taxon>Microctonus</taxon>
    </lineage>
</organism>
<reference evidence="1" key="1">
    <citation type="journal article" date="2023" name="bioRxiv">
        <title>Scaffold-level genome assemblies of two parasitoid biocontrol wasps reveal the parthenogenesis mechanism and an associated novel virus.</title>
        <authorList>
            <person name="Inwood S."/>
            <person name="Skelly J."/>
            <person name="Guhlin J."/>
            <person name="Harrop T."/>
            <person name="Goldson S."/>
            <person name="Dearden P."/>
        </authorList>
    </citation>
    <scope>NUCLEOTIDE SEQUENCE</scope>
    <source>
        <strain evidence="1">Lincoln</strain>
        <tissue evidence="1">Whole body</tissue>
    </source>
</reference>
<proteinExistence type="predicted"/>
<dbReference type="AlphaFoldDB" id="A0AA39L207"/>
<name>A0AA39L207_MICHY</name>
<evidence type="ECO:0000313" key="1">
    <source>
        <dbReference type="EMBL" id="KAK0182154.1"/>
    </source>
</evidence>
<gene>
    <name evidence="1" type="ORF">PV327_000318</name>
</gene>
<sequence length="66" mass="8103">MDRREKKTKHFYASYIRYVFFFGCCKRFEYGSKYMANQKETMEYLMQTGYKKNSTSAPRELSLREE</sequence>
<accession>A0AA39L207</accession>
<dbReference type="EMBL" id="JAQQBR010000001">
    <property type="protein sequence ID" value="KAK0182154.1"/>
    <property type="molecule type" value="Genomic_DNA"/>
</dbReference>
<comment type="caution">
    <text evidence="1">The sequence shown here is derived from an EMBL/GenBank/DDBJ whole genome shotgun (WGS) entry which is preliminary data.</text>
</comment>
<keyword evidence="2" id="KW-1185">Reference proteome</keyword>